<comment type="caution">
    <text evidence="2">The sequence shown here is derived from an EMBL/GenBank/DDBJ whole genome shotgun (WGS) entry which is preliminary data.</text>
</comment>
<dbReference type="PANTHER" id="PTHR43283">
    <property type="entry name" value="BETA-LACTAMASE-RELATED"/>
    <property type="match status" value="1"/>
</dbReference>
<proteinExistence type="predicted"/>
<accession>A0A7W7WR10</accession>
<evidence type="ECO:0000313" key="3">
    <source>
        <dbReference type="Proteomes" id="UP000578819"/>
    </source>
</evidence>
<dbReference type="InterPro" id="IPR001466">
    <property type="entry name" value="Beta-lactam-related"/>
</dbReference>
<organism evidence="2 3">
    <name type="scientific">Micromonospora polyrhachis</name>
    <dbReference type="NCBI Taxonomy" id="1282883"/>
    <lineage>
        <taxon>Bacteria</taxon>
        <taxon>Bacillati</taxon>
        <taxon>Actinomycetota</taxon>
        <taxon>Actinomycetes</taxon>
        <taxon>Micromonosporales</taxon>
        <taxon>Micromonosporaceae</taxon>
        <taxon>Micromonospora</taxon>
    </lineage>
</organism>
<dbReference type="SUPFAM" id="SSF56601">
    <property type="entry name" value="beta-lactamase/transpeptidase-like"/>
    <property type="match status" value="1"/>
</dbReference>
<reference evidence="2 3" key="1">
    <citation type="submission" date="2020-08" db="EMBL/GenBank/DDBJ databases">
        <title>Sequencing the genomes of 1000 actinobacteria strains.</title>
        <authorList>
            <person name="Klenk H.-P."/>
        </authorList>
    </citation>
    <scope>NUCLEOTIDE SEQUENCE [LARGE SCALE GENOMIC DNA]</scope>
    <source>
        <strain evidence="2 3">DSM 45886</strain>
    </source>
</reference>
<dbReference type="Pfam" id="PF00144">
    <property type="entry name" value="Beta-lactamase"/>
    <property type="match status" value="1"/>
</dbReference>
<sequence length="395" mass="43025">MTHATSQAGLDRLREEMTARVVQGELPGMVYVVACGDAVRVEAIGEKSFGSGDPMRRDTIFRIASMTKPILAVATMMLVAEGRLALDEPVDRLLPELANRRVLRNIEGPLDDTVPAIRPITVEDLLTSRMGYGLVVEPSFDPPYPVITAAAELQLTLGPPDPRTPHDPDEWMKRFATLPLMYQPGQRWQYNVASLVLGVLVARAAGQSLADLLRTRIFEPLGMTATGFSVSVEDAGRLPGYYQTNTESGQSELQRHSAASEWTVPPVFLSGASGLVSTVDDYLAFARLLLARGTYQGRRLLSERAVELITTNHLTPEQAVGSGFLLDGNGWGYGVGVVTRPDEVSPTPGRYGWTGGYGTAWSSDPTRGLVAIVLTQHTDFLFNGGWTEFEKLVYS</sequence>
<keyword evidence="3" id="KW-1185">Reference proteome</keyword>
<dbReference type="RefSeq" id="WP_184535709.1">
    <property type="nucleotide sequence ID" value="NZ_JACHJW010000001.1"/>
</dbReference>
<dbReference type="EMBL" id="JACHJW010000001">
    <property type="protein sequence ID" value="MBB4959853.1"/>
    <property type="molecule type" value="Genomic_DNA"/>
</dbReference>
<evidence type="ECO:0000259" key="1">
    <source>
        <dbReference type="Pfam" id="PF00144"/>
    </source>
</evidence>
<dbReference type="Gene3D" id="3.40.710.10">
    <property type="entry name" value="DD-peptidase/beta-lactamase superfamily"/>
    <property type="match status" value="1"/>
</dbReference>
<dbReference type="Proteomes" id="UP000578819">
    <property type="component" value="Unassembled WGS sequence"/>
</dbReference>
<dbReference type="InterPro" id="IPR050789">
    <property type="entry name" value="Diverse_Enzym_Activities"/>
</dbReference>
<gene>
    <name evidence="2" type="ORF">FHR38_003586</name>
</gene>
<dbReference type="AlphaFoldDB" id="A0A7W7WR10"/>
<dbReference type="PANTHER" id="PTHR43283:SF3">
    <property type="entry name" value="BETA-LACTAMASE FAMILY PROTEIN (AFU_ORTHOLOGUE AFUA_5G07500)"/>
    <property type="match status" value="1"/>
</dbReference>
<name>A0A7W7WR10_9ACTN</name>
<dbReference type="InterPro" id="IPR012338">
    <property type="entry name" value="Beta-lactam/transpept-like"/>
</dbReference>
<protein>
    <submittedName>
        <fullName evidence="2">CubicO group peptidase (Beta-lactamase class C family)</fullName>
    </submittedName>
</protein>
<evidence type="ECO:0000313" key="2">
    <source>
        <dbReference type="EMBL" id="MBB4959853.1"/>
    </source>
</evidence>
<feature type="domain" description="Beta-lactamase-related" evidence="1">
    <location>
        <begin position="17"/>
        <end position="379"/>
    </location>
</feature>